<name>A0ACC2ZSE7_9EURO</name>
<evidence type="ECO:0000313" key="1">
    <source>
        <dbReference type="EMBL" id="KAJ9650527.1"/>
    </source>
</evidence>
<accession>A0ACC2ZSE7</accession>
<reference evidence="1" key="1">
    <citation type="submission" date="2022-10" db="EMBL/GenBank/DDBJ databases">
        <title>Culturing micro-colonial fungi from biological soil crusts in the Mojave desert and describing Neophaeococcomyces mojavensis, and introducing the new genera and species Taxawa tesnikishii.</title>
        <authorList>
            <person name="Kurbessoian T."/>
            <person name="Stajich J.E."/>
        </authorList>
    </citation>
    <scope>NUCLEOTIDE SEQUENCE</scope>
    <source>
        <strain evidence="1">JES_112</strain>
    </source>
</reference>
<comment type="caution">
    <text evidence="1">The sequence shown here is derived from an EMBL/GenBank/DDBJ whole genome shotgun (WGS) entry which is preliminary data.</text>
</comment>
<protein>
    <submittedName>
        <fullName evidence="1">Uncharacterized protein</fullName>
    </submittedName>
</protein>
<dbReference type="EMBL" id="JAPDRQ010000333">
    <property type="protein sequence ID" value="KAJ9650527.1"/>
    <property type="molecule type" value="Genomic_DNA"/>
</dbReference>
<sequence length="367" mass="41402">MLRLTLLWNKFSDQSRRLLLKCVTRRSKSKSKSKSGGTATYNEASNCGDVLPTNIHDDVLPACSVDFSLNIDFPADMEDNTDQPLNVGCLDEIVGKIDQSVNVGCLDDTADKPEVSEMCSQQQPCTTVTSSRESVVPSATLVNPAISSRTSSTISLSASKPLRFLDLPPEIRLRIYEVYFECATISIKRGLTMDFYTVTRLGSSFFGVLRVCRQIYAEAKETMYTRALFDLAKNPKSQKRIASRDVPDDVLARIQRIACADVGLARTLWERKMEMKLLDTGPSRIGKVYALREMVVYMGNDLLFGLTQPEYTTEKWYKDDDYSFGRCCEIVKLREFLEDVVNNGARMRLRLRTFKKVSDLFSVAVFP</sequence>
<organism evidence="1 2">
    <name type="scientific">Neophaeococcomyces mojaviensis</name>
    <dbReference type="NCBI Taxonomy" id="3383035"/>
    <lineage>
        <taxon>Eukaryota</taxon>
        <taxon>Fungi</taxon>
        <taxon>Dikarya</taxon>
        <taxon>Ascomycota</taxon>
        <taxon>Pezizomycotina</taxon>
        <taxon>Eurotiomycetes</taxon>
        <taxon>Chaetothyriomycetidae</taxon>
        <taxon>Chaetothyriales</taxon>
        <taxon>Chaetothyriales incertae sedis</taxon>
        <taxon>Neophaeococcomyces</taxon>
    </lineage>
</organism>
<evidence type="ECO:0000313" key="2">
    <source>
        <dbReference type="Proteomes" id="UP001172386"/>
    </source>
</evidence>
<gene>
    <name evidence="1" type="ORF">H2198_010162</name>
</gene>
<dbReference type="Proteomes" id="UP001172386">
    <property type="component" value="Unassembled WGS sequence"/>
</dbReference>
<keyword evidence="2" id="KW-1185">Reference proteome</keyword>
<proteinExistence type="predicted"/>